<sequence>MEKLNIQNLFNCQTGNNRTLDVKSIIDKTDDSFDIKKLVESREQRRKKLVDIYRRTYVNCIKKIDVANSINKTDLLYTIAPLIADLPDYDPRECLKYIDDQLKGLYFDTYIVNATTIFITWLYIEVNINNISNSSNSNNSNNSNNSEVST</sequence>
<dbReference type="Pfam" id="PF19063">
    <property type="entry name" value="DUF5759"/>
    <property type="match status" value="1"/>
</dbReference>
<evidence type="ECO:0000313" key="1">
    <source>
        <dbReference type="EMBL" id="AYV75790.1"/>
    </source>
</evidence>
<reference evidence="1" key="1">
    <citation type="submission" date="2018-10" db="EMBL/GenBank/DDBJ databases">
        <title>Hidden diversity of soil giant viruses.</title>
        <authorList>
            <person name="Schulz F."/>
            <person name="Alteio L."/>
            <person name="Goudeau D."/>
            <person name="Ryan E.M."/>
            <person name="Malmstrom R.R."/>
            <person name="Blanchard J."/>
            <person name="Woyke T."/>
        </authorList>
    </citation>
    <scope>NUCLEOTIDE SEQUENCE</scope>
    <source>
        <strain evidence="1">TEV1</strain>
    </source>
</reference>
<dbReference type="InterPro" id="IPR043977">
    <property type="entry name" value="DUF5759"/>
</dbReference>
<proteinExistence type="predicted"/>
<protein>
    <submittedName>
        <fullName evidence="1">Uncharacterized protein</fullName>
    </submittedName>
</protein>
<dbReference type="EMBL" id="MK071981">
    <property type="protein sequence ID" value="AYV75790.1"/>
    <property type="molecule type" value="Genomic_DNA"/>
</dbReference>
<accession>A0A3G4ZLQ6</accession>
<organism evidence="1">
    <name type="scientific">Terrestrivirus sp</name>
    <dbReference type="NCBI Taxonomy" id="2487775"/>
    <lineage>
        <taxon>Viruses</taxon>
        <taxon>Varidnaviria</taxon>
        <taxon>Bamfordvirae</taxon>
        <taxon>Nucleocytoviricota</taxon>
        <taxon>Megaviricetes</taxon>
        <taxon>Imitervirales</taxon>
        <taxon>Mimiviridae</taxon>
        <taxon>Klosneuvirinae</taxon>
    </lineage>
</organism>
<gene>
    <name evidence="1" type="ORF">Terrestrivirus3_59</name>
</gene>
<name>A0A3G4ZLQ6_9VIRU</name>